<dbReference type="Proteomes" id="UP001168877">
    <property type="component" value="Unassembled WGS sequence"/>
</dbReference>
<dbReference type="Gene3D" id="3.30.40.10">
    <property type="entry name" value="Zinc/RING finger domain, C3HC4 (zinc finger)"/>
    <property type="match status" value="1"/>
</dbReference>
<protein>
    <recommendedName>
        <fullName evidence="3">RING-type domain-containing protein</fullName>
    </recommendedName>
</protein>
<name>A0AA39RXS3_ACESA</name>
<proteinExistence type="predicted"/>
<dbReference type="GO" id="GO:0004842">
    <property type="term" value="F:ubiquitin-protein transferase activity"/>
    <property type="evidence" value="ECO:0007669"/>
    <property type="project" value="InterPro"/>
</dbReference>
<dbReference type="Pfam" id="PF13639">
    <property type="entry name" value="zf-RING_2"/>
    <property type="match status" value="1"/>
</dbReference>
<dbReference type="SUPFAM" id="SSF57850">
    <property type="entry name" value="RING/U-box"/>
    <property type="match status" value="1"/>
</dbReference>
<reference evidence="4" key="1">
    <citation type="journal article" date="2022" name="Plant J.">
        <title>Strategies of tolerance reflected in two North American maple genomes.</title>
        <authorList>
            <person name="McEvoy S.L."/>
            <person name="Sezen U.U."/>
            <person name="Trouern-Trend A."/>
            <person name="McMahon S.M."/>
            <person name="Schaberg P.G."/>
            <person name="Yang J."/>
            <person name="Wegrzyn J.L."/>
            <person name="Swenson N.G."/>
        </authorList>
    </citation>
    <scope>NUCLEOTIDE SEQUENCE</scope>
    <source>
        <strain evidence="4">NS2018</strain>
    </source>
</reference>
<dbReference type="PANTHER" id="PTHR16047">
    <property type="entry name" value="RFWD3 PROTEIN"/>
    <property type="match status" value="1"/>
</dbReference>
<dbReference type="InterPro" id="IPR001841">
    <property type="entry name" value="Znf_RING"/>
</dbReference>
<evidence type="ECO:0000256" key="1">
    <source>
        <dbReference type="PROSITE-ProRule" id="PRU00175"/>
    </source>
</evidence>
<comment type="caution">
    <text evidence="4">The sequence shown here is derived from an EMBL/GenBank/DDBJ whole genome shotgun (WGS) entry which is preliminary data.</text>
</comment>
<dbReference type="InterPro" id="IPR037381">
    <property type="entry name" value="RFWD3"/>
</dbReference>
<sequence>MADPNPSHFSEELETANEPLITEEDDNYDEEDDTEDDYEEEDDEEPRVSDEEEEEDDEDDGETWVSDEEEEEEEDDEDDEDDEEDFPVAVEPPPRVPVSGSVSIGDGERRRIDEGEESCLLSGQWNRSEIDGLFCSICMDAWTNKGDHHISCLPCGHIYGLSCIKKWLQRCRSPGKCPQCNQKCSLTDIRKLFASRIVAVDEESQKRIRSLEAKCASFEKKGADWCKKEAEWQKIEVDLRCKFQNLEKRIVFLEFLFGDKLNTQSGSAADAGDCQGPSVSGPIVGSEFSTEGSSCMSKIQERFDDIRNIFVAHKAELEKVRSQTQKILEKQEILNTEASEILTLVRRHFSSGSQIGPSPDS</sequence>
<reference evidence="4" key="2">
    <citation type="submission" date="2023-06" db="EMBL/GenBank/DDBJ databases">
        <authorList>
            <person name="Swenson N.G."/>
            <person name="Wegrzyn J.L."/>
            <person name="Mcevoy S.L."/>
        </authorList>
    </citation>
    <scope>NUCLEOTIDE SEQUENCE</scope>
    <source>
        <strain evidence="4">NS2018</strain>
        <tissue evidence="4">Leaf</tissue>
    </source>
</reference>
<dbReference type="PANTHER" id="PTHR16047:SF13">
    <property type="entry name" value="E3 UBIQUITIN-PROTEIN LIGASE RFWD3"/>
    <property type="match status" value="1"/>
</dbReference>
<keyword evidence="1" id="KW-0862">Zinc</keyword>
<feature type="compositionally biased region" description="Acidic residues" evidence="2">
    <location>
        <begin position="21"/>
        <end position="86"/>
    </location>
</feature>
<keyword evidence="5" id="KW-1185">Reference proteome</keyword>
<evidence type="ECO:0000256" key="2">
    <source>
        <dbReference type="SAM" id="MobiDB-lite"/>
    </source>
</evidence>
<dbReference type="InterPro" id="IPR013083">
    <property type="entry name" value="Znf_RING/FYVE/PHD"/>
</dbReference>
<keyword evidence="1" id="KW-0479">Metal-binding</keyword>
<keyword evidence="1" id="KW-0863">Zinc-finger</keyword>
<feature type="domain" description="RING-type" evidence="3">
    <location>
        <begin position="135"/>
        <end position="181"/>
    </location>
</feature>
<evidence type="ECO:0000313" key="5">
    <source>
        <dbReference type="Proteomes" id="UP001168877"/>
    </source>
</evidence>
<feature type="region of interest" description="Disordered" evidence="2">
    <location>
        <begin position="1"/>
        <end position="110"/>
    </location>
</feature>
<dbReference type="EMBL" id="JAUESC010000383">
    <property type="protein sequence ID" value="KAK0584161.1"/>
    <property type="molecule type" value="Genomic_DNA"/>
</dbReference>
<dbReference type="PROSITE" id="PS50089">
    <property type="entry name" value="ZF_RING_2"/>
    <property type="match status" value="1"/>
</dbReference>
<organism evidence="4 5">
    <name type="scientific">Acer saccharum</name>
    <name type="common">Sugar maple</name>
    <dbReference type="NCBI Taxonomy" id="4024"/>
    <lineage>
        <taxon>Eukaryota</taxon>
        <taxon>Viridiplantae</taxon>
        <taxon>Streptophyta</taxon>
        <taxon>Embryophyta</taxon>
        <taxon>Tracheophyta</taxon>
        <taxon>Spermatophyta</taxon>
        <taxon>Magnoliopsida</taxon>
        <taxon>eudicotyledons</taxon>
        <taxon>Gunneridae</taxon>
        <taxon>Pentapetalae</taxon>
        <taxon>rosids</taxon>
        <taxon>malvids</taxon>
        <taxon>Sapindales</taxon>
        <taxon>Sapindaceae</taxon>
        <taxon>Hippocastanoideae</taxon>
        <taxon>Acereae</taxon>
        <taxon>Acer</taxon>
    </lineage>
</organism>
<dbReference type="CDD" id="cd16450">
    <property type="entry name" value="mRING-C3HGC3_RFWD3"/>
    <property type="match status" value="1"/>
</dbReference>
<accession>A0AA39RXS3</accession>
<dbReference type="AlphaFoldDB" id="A0AA39RXS3"/>
<evidence type="ECO:0000259" key="3">
    <source>
        <dbReference type="PROSITE" id="PS50089"/>
    </source>
</evidence>
<dbReference type="GO" id="GO:0005634">
    <property type="term" value="C:nucleus"/>
    <property type="evidence" value="ECO:0007669"/>
    <property type="project" value="InterPro"/>
</dbReference>
<dbReference type="GO" id="GO:0008270">
    <property type="term" value="F:zinc ion binding"/>
    <property type="evidence" value="ECO:0007669"/>
    <property type="project" value="UniProtKB-KW"/>
</dbReference>
<gene>
    <name evidence="4" type="ORF">LWI29_008537</name>
</gene>
<dbReference type="GO" id="GO:0036297">
    <property type="term" value="P:interstrand cross-link repair"/>
    <property type="evidence" value="ECO:0007669"/>
    <property type="project" value="InterPro"/>
</dbReference>
<dbReference type="SMART" id="SM00184">
    <property type="entry name" value="RING"/>
    <property type="match status" value="1"/>
</dbReference>
<evidence type="ECO:0000313" key="4">
    <source>
        <dbReference type="EMBL" id="KAK0584161.1"/>
    </source>
</evidence>
<dbReference type="GO" id="GO:0016567">
    <property type="term" value="P:protein ubiquitination"/>
    <property type="evidence" value="ECO:0007669"/>
    <property type="project" value="InterPro"/>
</dbReference>